<feature type="transmembrane region" description="Helical" evidence="12">
    <location>
        <begin position="125"/>
        <end position="150"/>
    </location>
</feature>
<keyword evidence="4" id="KW-1003">Cell membrane</keyword>
<dbReference type="PANTHER" id="PTHR42985:SF21">
    <property type="entry name" value="SODIUM-DEPENDENT MULTIVITAMIN TRANSPORTER-LIKE PROTEIN"/>
    <property type="match status" value="1"/>
</dbReference>
<dbReference type="InterPro" id="IPR038377">
    <property type="entry name" value="Na/Glc_symporter_sf"/>
</dbReference>
<feature type="transmembrane region" description="Helical" evidence="12">
    <location>
        <begin position="156"/>
        <end position="178"/>
    </location>
</feature>
<feature type="transmembrane region" description="Helical" evidence="12">
    <location>
        <begin position="237"/>
        <end position="255"/>
    </location>
</feature>
<keyword evidence="7" id="KW-0915">Sodium</keyword>
<feature type="transmembrane region" description="Helical" evidence="12">
    <location>
        <begin position="81"/>
        <end position="104"/>
    </location>
</feature>
<dbReference type="NCBIfam" id="TIGR00813">
    <property type="entry name" value="sss"/>
    <property type="match status" value="1"/>
</dbReference>
<comment type="similarity">
    <text evidence="2 11">Belongs to the sodium:solute symporter (SSF) (TC 2.A.21) family.</text>
</comment>
<dbReference type="GO" id="GO:0005886">
    <property type="term" value="C:plasma membrane"/>
    <property type="evidence" value="ECO:0007669"/>
    <property type="project" value="UniProtKB-SubCell"/>
</dbReference>
<evidence type="ECO:0000313" key="14">
    <source>
        <dbReference type="RefSeq" id="XP_025406153.1"/>
    </source>
</evidence>
<evidence type="ECO:0000256" key="5">
    <source>
        <dbReference type="ARBA" id="ARBA00022692"/>
    </source>
</evidence>
<dbReference type="PROSITE" id="PS50283">
    <property type="entry name" value="NA_SOLUT_SYMP_3"/>
    <property type="match status" value="1"/>
</dbReference>
<evidence type="ECO:0000256" key="2">
    <source>
        <dbReference type="ARBA" id="ARBA00006434"/>
    </source>
</evidence>
<evidence type="ECO:0000256" key="9">
    <source>
        <dbReference type="ARBA" id="ARBA00023136"/>
    </source>
</evidence>
<dbReference type="RefSeq" id="XP_025406153.1">
    <property type="nucleotide sequence ID" value="XM_025550368.1"/>
</dbReference>
<keyword evidence="9 12" id="KW-0472">Membrane</keyword>
<evidence type="ECO:0000256" key="11">
    <source>
        <dbReference type="RuleBase" id="RU362091"/>
    </source>
</evidence>
<evidence type="ECO:0000313" key="13">
    <source>
        <dbReference type="Proteomes" id="UP000694846"/>
    </source>
</evidence>
<feature type="transmembrane region" description="Helical" evidence="12">
    <location>
        <begin position="12"/>
        <end position="30"/>
    </location>
</feature>
<feature type="transmembrane region" description="Helical" evidence="12">
    <location>
        <begin position="190"/>
        <end position="210"/>
    </location>
</feature>
<sequence length="583" mass="64417">MLVQLKWPVECAAFVIMLALSMSVGLYYGCVQGKQNTISEYLLGGRHMSVFPITMSLIASHISALSLIGVPSEIYNFGTQYLIVIVVIAVVSVMVLQIYLPIFYELQLTSVYEYLELRFDSRVRGLSSLIFTISLLLFVPVMIYISALAFNQVMDINVHIVTLIICTVCIFYTTIGGLKAVVWTDAIQSVFTSGSIIIVVILGLIEIGGFDSLIKSNREGDRIEFFKMDPNPFLRNTFWTIGIGMTIQWVTHLGIHPGTVQRFVSLPSYKKARYSLMYFLLGVGVVQGLTGLIGMLIYAKYKDCDPISANYINSDRNLVPYFVMDVAGKYPGLTGIFISGIISTSLSVMSAQLNTVSGTIYEDFVVKLIGIKCSDLTASTIMKCTVVIAGIICAALIIVVEKLKGIMQLSLSLYGITNGAIMSVFTLGICFPRANSKGAMYGMLASIGVMTWIVFGAQIAITKNELVFVEKNVTVVGCPTNITVRRAIDLTGLYRMNEDVYVSPKVWKIYTVSYMHYSTIGTFIGIIVGIVVSWLFPSDQKVDPRLLTPIIRQLMHPDYKNREMLNKNETGQIVSLDTLGRPG</sequence>
<dbReference type="AlphaFoldDB" id="A0A8B8F5Z3"/>
<feature type="transmembrane region" description="Helical" evidence="12">
    <location>
        <begin position="276"/>
        <end position="298"/>
    </location>
</feature>
<proteinExistence type="inferred from homology"/>
<dbReference type="Proteomes" id="UP000694846">
    <property type="component" value="Unplaced"/>
</dbReference>
<gene>
    <name evidence="14" type="primary">LOC112680317</name>
</gene>
<evidence type="ECO:0000256" key="12">
    <source>
        <dbReference type="SAM" id="Phobius"/>
    </source>
</evidence>
<keyword evidence="3" id="KW-0813">Transport</keyword>
<evidence type="ECO:0000256" key="1">
    <source>
        <dbReference type="ARBA" id="ARBA00004651"/>
    </source>
</evidence>
<dbReference type="GO" id="GO:0006814">
    <property type="term" value="P:sodium ion transport"/>
    <property type="evidence" value="ECO:0007669"/>
    <property type="project" value="UniProtKB-KW"/>
</dbReference>
<evidence type="ECO:0000256" key="8">
    <source>
        <dbReference type="ARBA" id="ARBA00023065"/>
    </source>
</evidence>
<feature type="transmembrane region" description="Helical" evidence="12">
    <location>
        <begin position="380"/>
        <end position="399"/>
    </location>
</feature>
<evidence type="ECO:0000256" key="6">
    <source>
        <dbReference type="ARBA" id="ARBA00022989"/>
    </source>
</evidence>
<dbReference type="CDD" id="cd11492">
    <property type="entry name" value="SLC5sbd_NIS-SMVT"/>
    <property type="match status" value="1"/>
</dbReference>
<dbReference type="InterPro" id="IPR051163">
    <property type="entry name" value="Sodium:Solute_Symporter_SSF"/>
</dbReference>
<reference evidence="14" key="1">
    <citation type="submission" date="2025-08" db="UniProtKB">
        <authorList>
            <consortium name="RefSeq"/>
        </authorList>
    </citation>
    <scope>IDENTIFICATION</scope>
    <source>
        <tissue evidence="14">Whole body</tissue>
    </source>
</reference>
<keyword evidence="8" id="KW-0406">Ion transport</keyword>
<name>A0A8B8F5Z3_9HEMI</name>
<dbReference type="PANTHER" id="PTHR42985">
    <property type="entry name" value="SODIUM-COUPLED MONOCARBOXYLATE TRANSPORTER"/>
    <property type="match status" value="1"/>
</dbReference>
<dbReference type="InterPro" id="IPR001734">
    <property type="entry name" value="Na/solute_symporter"/>
</dbReference>
<evidence type="ECO:0000256" key="10">
    <source>
        <dbReference type="ARBA" id="ARBA00023201"/>
    </source>
</evidence>
<comment type="subcellular location">
    <subcellularLocation>
        <location evidence="1">Cell membrane</location>
        <topology evidence="1">Multi-pass membrane protein</topology>
    </subcellularLocation>
</comment>
<organism evidence="13 14">
    <name type="scientific">Sipha flava</name>
    <name type="common">yellow sugarcane aphid</name>
    <dbReference type="NCBI Taxonomy" id="143950"/>
    <lineage>
        <taxon>Eukaryota</taxon>
        <taxon>Metazoa</taxon>
        <taxon>Ecdysozoa</taxon>
        <taxon>Arthropoda</taxon>
        <taxon>Hexapoda</taxon>
        <taxon>Insecta</taxon>
        <taxon>Pterygota</taxon>
        <taxon>Neoptera</taxon>
        <taxon>Paraneoptera</taxon>
        <taxon>Hemiptera</taxon>
        <taxon>Sternorrhyncha</taxon>
        <taxon>Aphidomorpha</taxon>
        <taxon>Aphidoidea</taxon>
        <taxon>Aphididae</taxon>
        <taxon>Sipha</taxon>
    </lineage>
</organism>
<evidence type="ECO:0000256" key="7">
    <source>
        <dbReference type="ARBA" id="ARBA00023053"/>
    </source>
</evidence>
<dbReference type="GO" id="GO:0015293">
    <property type="term" value="F:symporter activity"/>
    <property type="evidence" value="ECO:0007669"/>
    <property type="project" value="TreeGrafter"/>
</dbReference>
<feature type="transmembrane region" description="Helical" evidence="12">
    <location>
        <begin position="438"/>
        <end position="461"/>
    </location>
</feature>
<evidence type="ECO:0000256" key="3">
    <source>
        <dbReference type="ARBA" id="ARBA00022448"/>
    </source>
</evidence>
<keyword evidence="6 12" id="KW-1133">Transmembrane helix</keyword>
<dbReference type="Pfam" id="PF00474">
    <property type="entry name" value="SSF"/>
    <property type="match status" value="1"/>
</dbReference>
<accession>A0A8B8F5Z3</accession>
<feature type="transmembrane region" description="Helical" evidence="12">
    <location>
        <begin position="411"/>
        <end position="431"/>
    </location>
</feature>
<keyword evidence="10" id="KW-0739">Sodium transport</keyword>
<keyword evidence="13" id="KW-1185">Reference proteome</keyword>
<dbReference type="GeneID" id="112680317"/>
<protein>
    <submittedName>
        <fullName evidence="14">Sodium-coupled monocarboxylate transporter 1-like</fullName>
    </submittedName>
</protein>
<dbReference type="Gene3D" id="1.20.1730.10">
    <property type="entry name" value="Sodium/glucose cotransporter"/>
    <property type="match status" value="1"/>
</dbReference>
<dbReference type="OrthoDB" id="10339758at2759"/>
<feature type="transmembrane region" description="Helical" evidence="12">
    <location>
        <begin position="514"/>
        <end position="536"/>
    </location>
</feature>
<evidence type="ECO:0000256" key="4">
    <source>
        <dbReference type="ARBA" id="ARBA00022475"/>
    </source>
</evidence>
<feature type="transmembrane region" description="Helical" evidence="12">
    <location>
        <begin position="50"/>
        <end position="69"/>
    </location>
</feature>
<keyword evidence="5 12" id="KW-0812">Transmembrane</keyword>